<evidence type="ECO:0000313" key="1">
    <source>
        <dbReference type="EMBL" id="TDK63741.1"/>
    </source>
</evidence>
<comment type="caution">
    <text evidence="1">The sequence shown here is derived from an EMBL/GenBank/DDBJ whole genome shotgun (WGS) entry which is preliminary data.</text>
</comment>
<dbReference type="Gene3D" id="3.90.550.10">
    <property type="entry name" value="Spore Coat Polysaccharide Biosynthesis Protein SpsA, Chain A"/>
    <property type="match status" value="1"/>
</dbReference>
<evidence type="ECO:0000313" key="2">
    <source>
        <dbReference type="Proteomes" id="UP000294829"/>
    </source>
</evidence>
<dbReference type="SUPFAM" id="SSF53448">
    <property type="entry name" value="Nucleotide-diphospho-sugar transferases"/>
    <property type="match status" value="1"/>
</dbReference>
<reference evidence="1 2" key="1">
    <citation type="submission" date="2019-03" db="EMBL/GenBank/DDBJ databases">
        <title>Sapientia aquatica gen. nov., sp. nov., isolated from a crater lake.</title>
        <authorList>
            <person name="Felfoldi T."/>
            <person name="Szabo A."/>
            <person name="Toth E."/>
            <person name="Schumann P."/>
            <person name="Keki Z."/>
            <person name="Marialigeti K."/>
            <person name="Mathe I."/>
        </authorList>
    </citation>
    <scope>NUCLEOTIDE SEQUENCE [LARGE SCALE GENOMIC DNA]</scope>
    <source>
        <strain evidence="1 2">SA-152</strain>
    </source>
</reference>
<dbReference type="RefSeq" id="WP_133329709.1">
    <property type="nucleotide sequence ID" value="NZ_SMYL01000008.1"/>
</dbReference>
<dbReference type="OrthoDB" id="8769632at2"/>
<dbReference type="EMBL" id="SMYL01000008">
    <property type="protein sequence ID" value="TDK63741.1"/>
    <property type="molecule type" value="Genomic_DNA"/>
</dbReference>
<proteinExistence type="predicted"/>
<sequence length="232" mass="26620">MVIDLISATRYAEVDFWRKSALGQSLARFADDSRLVTHIAYENSLGLPTIYNQHIEQRAQQAQSDISLFIHDDIWLDDIFWVDRLIDGLKKYDVVGLAGNKRRVKNQPAWCFVQDAKTGQIRRDQIEFLSGSIAHGMAPNGIITRLGASDAECELIDGLFIAASNRRLAETELYFDPRFAFHFYDLDFCRAARRKKLRIGTWPISVTHQSEGGFGSDSWYQSYKTYLQKWGD</sequence>
<gene>
    <name evidence="1" type="ORF">E2I14_14315</name>
</gene>
<name>A0A4R5VWU0_9BURK</name>
<accession>A0A4R5VWU0</accession>
<protein>
    <recommendedName>
        <fullName evidence="3">Glycosyltransferase</fullName>
    </recommendedName>
</protein>
<dbReference type="AlphaFoldDB" id="A0A4R5VWU0"/>
<dbReference type="Proteomes" id="UP000294829">
    <property type="component" value="Unassembled WGS sequence"/>
</dbReference>
<dbReference type="InterPro" id="IPR029044">
    <property type="entry name" value="Nucleotide-diphossugar_trans"/>
</dbReference>
<evidence type="ECO:0008006" key="3">
    <source>
        <dbReference type="Google" id="ProtNLM"/>
    </source>
</evidence>
<organism evidence="1 2">
    <name type="scientific">Sapientia aquatica</name>
    <dbReference type="NCBI Taxonomy" id="1549640"/>
    <lineage>
        <taxon>Bacteria</taxon>
        <taxon>Pseudomonadati</taxon>
        <taxon>Pseudomonadota</taxon>
        <taxon>Betaproteobacteria</taxon>
        <taxon>Burkholderiales</taxon>
        <taxon>Oxalobacteraceae</taxon>
        <taxon>Sapientia</taxon>
    </lineage>
</organism>
<keyword evidence="2" id="KW-1185">Reference proteome</keyword>